<dbReference type="KEGG" id="ptm:GSPATT00023413001"/>
<evidence type="ECO:0000313" key="8">
    <source>
        <dbReference type="Proteomes" id="UP000000600"/>
    </source>
</evidence>
<evidence type="ECO:0000313" key="7">
    <source>
        <dbReference type="EMBL" id="CAK90238.1"/>
    </source>
</evidence>
<dbReference type="GO" id="GO:0000976">
    <property type="term" value="F:transcription cis-regulatory region binding"/>
    <property type="evidence" value="ECO:0000318"/>
    <property type="project" value="GO_Central"/>
</dbReference>
<dbReference type="AlphaFoldDB" id="A0E4M1"/>
<dbReference type="EMBL" id="CT868658">
    <property type="protein sequence ID" value="CAK90238.1"/>
    <property type="molecule type" value="Genomic_DNA"/>
</dbReference>
<feature type="domain" description="Myb-like" evidence="4">
    <location>
        <begin position="179"/>
        <end position="228"/>
    </location>
</feature>
<dbReference type="OMA" id="IWLEITK"/>
<dbReference type="STRING" id="5888.A0E4M1"/>
<dbReference type="OrthoDB" id="39591at2759"/>
<dbReference type="GO" id="GO:0006355">
    <property type="term" value="P:regulation of DNA-templated transcription"/>
    <property type="evidence" value="ECO:0000318"/>
    <property type="project" value="GO_Central"/>
</dbReference>
<keyword evidence="2" id="KW-0238">DNA-binding</keyword>
<evidence type="ECO:0000256" key="2">
    <source>
        <dbReference type="ARBA" id="ARBA00023125"/>
    </source>
</evidence>
<proteinExistence type="predicted"/>
<dbReference type="InterPro" id="IPR009057">
    <property type="entry name" value="Homeodomain-like_sf"/>
</dbReference>
<dbReference type="Gene3D" id="1.10.10.60">
    <property type="entry name" value="Homeodomain-like"/>
    <property type="match status" value="1"/>
</dbReference>
<dbReference type="SMART" id="SM00717">
    <property type="entry name" value="SANT"/>
    <property type="match status" value="3"/>
</dbReference>
<evidence type="ECO:0000259" key="6">
    <source>
        <dbReference type="PROSITE" id="PS51294"/>
    </source>
</evidence>
<dbReference type="Pfam" id="PF00249">
    <property type="entry name" value="Myb_DNA-binding"/>
    <property type="match status" value="1"/>
</dbReference>
<name>A0E4M1_PARTE</name>
<keyword evidence="3" id="KW-0539">Nucleus</keyword>
<reference evidence="7 8" key="1">
    <citation type="journal article" date="2006" name="Nature">
        <title>Global trends of whole-genome duplications revealed by the ciliate Paramecium tetraurelia.</title>
        <authorList>
            <consortium name="Genoscope"/>
            <person name="Aury J.-M."/>
            <person name="Jaillon O."/>
            <person name="Duret L."/>
            <person name="Noel B."/>
            <person name="Jubin C."/>
            <person name="Porcel B.M."/>
            <person name="Segurens B."/>
            <person name="Daubin V."/>
            <person name="Anthouard V."/>
            <person name="Aiach N."/>
            <person name="Arnaiz O."/>
            <person name="Billaut A."/>
            <person name="Beisson J."/>
            <person name="Blanc I."/>
            <person name="Bouhouche K."/>
            <person name="Camara F."/>
            <person name="Duharcourt S."/>
            <person name="Guigo R."/>
            <person name="Gogendeau D."/>
            <person name="Katinka M."/>
            <person name="Keller A.-M."/>
            <person name="Kissmehl R."/>
            <person name="Klotz C."/>
            <person name="Koll F."/>
            <person name="Le Moue A."/>
            <person name="Lepere C."/>
            <person name="Malinsky S."/>
            <person name="Nowacki M."/>
            <person name="Nowak J.K."/>
            <person name="Plattner H."/>
            <person name="Poulain J."/>
            <person name="Ruiz F."/>
            <person name="Serrano V."/>
            <person name="Zagulski M."/>
            <person name="Dessen P."/>
            <person name="Betermier M."/>
            <person name="Weissenbach J."/>
            <person name="Scarpelli C."/>
            <person name="Schachter V."/>
            <person name="Sperling L."/>
            <person name="Meyer E."/>
            <person name="Cohen J."/>
            <person name="Wincker P."/>
        </authorList>
    </citation>
    <scope>NUCLEOTIDE SEQUENCE [LARGE SCALE GENOMIC DNA]</scope>
    <source>
        <strain evidence="7 8">Stock d4-2</strain>
    </source>
</reference>
<dbReference type="GO" id="GO:0003700">
    <property type="term" value="F:DNA-binding transcription factor activity"/>
    <property type="evidence" value="ECO:0000318"/>
    <property type="project" value="GO_Central"/>
</dbReference>
<dbReference type="InterPro" id="IPR017930">
    <property type="entry name" value="Myb_dom"/>
</dbReference>
<evidence type="ECO:0000256" key="3">
    <source>
        <dbReference type="ARBA" id="ARBA00023242"/>
    </source>
</evidence>
<gene>
    <name evidence="7" type="ORF">GSPATT00023413001</name>
</gene>
<dbReference type="CDD" id="cd00167">
    <property type="entry name" value="SANT"/>
    <property type="match status" value="1"/>
</dbReference>
<evidence type="ECO:0000259" key="5">
    <source>
        <dbReference type="PROSITE" id="PS51293"/>
    </source>
</evidence>
<dbReference type="SUPFAM" id="SSF46689">
    <property type="entry name" value="Homeodomain-like"/>
    <property type="match status" value="1"/>
</dbReference>
<dbReference type="PROSITE" id="PS51293">
    <property type="entry name" value="SANT"/>
    <property type="match status" value="1"/>
</dbReference>
<evidence type="ECO:0000256" key="1">
    <source>
        <dbReference type="ARBA" id="ARBA00004123"/>
    </source>
</evidence>
<dbReference type="PANTHER" id="PTHR46380">
    <property type="entry name" value="CYCLIN-D-BINDING MYB-LIKE TRANSCRIPTION FACTOR 1"/>
    <property type="match status" value="1"/>
</dbReference>
<dbReference type="Proteomes" id="UP000000600">
    <property type="component" value="Unassembled WGS sequence"/>
</dbReference>
<dbReference type="InterPro" id="IPR017884">
    <property type="entry name" value="SANT_dom"/>
</dbReference>
<dbReference type="HOGENOM" id="CLU_810042_0_0_1"/>
<dbReference type="GO" id="GO:0005634">
    <property type="term" value="C:nucleus"/>
    <property type="evidence" value="ECO:0000318"/>
    <property type="project" value="GO_Central"/>
</dbReference>
<dbReference type="RefSeq" id="XP_001457635.1">
    <property type="nucleotide sequence ID" value="XM_001457598.1"/>
</dbReference>
<dbReference type="InParanoid" id="A0E4M1"/>
<feature type="domain" description="HTH myb-type" evidence="6">
    <location>
        <begin position="179"/>
        <end position="232"/>
    </location>
</feature>
<dbReference type="InterPro" id="IPR051651">
    <property type="entry name" value="DMTF1_DNA-bind_reg"/>
</dbReference>
<dbReference type="PANTHER" id="PTHR46380:SF2">
    <property type="entry name" value="CYCLIN-D-BINDING MYB-LIKE TRANSCRIPTION FACTOR 1"/>
    <property type="match status" value="1"/>
</dbReference>
<protein>
    <submittedName>
        <fullName evidence="7">Uncharacterized protein</fullName>
    </submittedName>
</protein>
<dbReference type="InterPro" id="IPR001005">
    <property type="entry name" value="SANT/Myb"/>
</dbReference>
<dbReference type="PROSITE" id="PS51294">
    <property type="entry name" value="HTH_MYB"/>
    <property type="match status" value="1"/>
</dbReference>
<evidence type="ECO:0000259" key="4">
    <source>
        <dbReference type="PROSITE" id="PS50090"/>
    </source>
</evidence>
<sequence length="343" mass="41203">MSVKNLQIIPYNLIKIKMMKKITKQSDKFNSQLKSQESEYDDIFQDQKTEQQHQPVIQKESQRKTNIRIVFTRKPTQQQQPQTIPQQRISVAKRSWHKELDNLINPSEMKNGKFSQEERESIMQIVRDYQVQNNLTDQQLKDYIELKTLGHSKIWLEITKFIPTRTVDSVYKLIRRSLDSKNRHGYWNKEEEAELLKCIQQYGRKWREISKHLNRTPDNIRNKYIQIGEHNHLFRNKSFWTIEEFLTLMNNIHALSGYPILLPNYDQILQQRFGEDFQNVKFRLNYRKMQADDKEIFELLKSIVNIPSNIGVTIKWTEISAEIKTKAKDDLRQMWYKLNGMLL</sequence>
<dbReference type="PROSITE" id="PS50090">
    <property type="entry name" value="MYB_LIKE"/>
    <property type="match status" value="1"/>
</dbReference>
<feature type="domain" description="SANT" evidence="5">
    <location>
        <begin position="187"/>
        <end position="232"/>
    </location>
</feature>
<accession>A0E4M1</accession>
<organism evidence="7 8">
    <name type="scientific">Paramecium tetraurelia</name>
    <dbReference type="NCBI Taxonomy" id="5888"/>
    <lineage>
        <taxon>Eukaryota</taxon>
        <taxon>Sar</taxon>
        <taxon>Alveolata</taxon>
        <taxon>Ciliophora</taxon>
        <taxon>Intramacronucleata</taxon>
        <taxon>Oligohymenophorea</taxon>
        <taxon>Peniculida</taxon>
        <taxon>Parameciidae</taxon>
        <taxon>Paramecium</taxon>
    </lineage>
</organism>
<comment type="subcellular location">
    <subcellularLocation>
        <location evidence="1">Nucleus</location>
    </subcellularLocation>
</comment>
<dbReference type="GeneID" id="5043420"/>
<dbReference type="eggNOG" id="KOG0051">
    <property type="taxonomic scope" value="Eukaryota"/>
</dbReference>
<keyword evidence="8" id="KW-1185">Reference proteome</keyword>